<evidence type="ECO:0000256" key="1">
    <source>
        <dbReference type="SAM" id="MobiDB-lite"/>
    </source>
</evidence>
<feature type="region of interest" description="Disordered" evidence="1">
    <location>
        <begin position="24"/>
        <end position="473"/>
    </location>
</feature>
<dbReference type="RefSeq" id="XP_003657229.1">
    <property type="nucleotide sequence ID" value="XM_003657181.1"/>
</dbReference>
<dbReference type="Proteomes" id="UP000008181">
    <property type="component" value="Chromosome 5"/>
</dbReference>
<feature type="compositionally biased region" description="Basic and acidic residues" evidence="1">
    <location>
        <begin position="246"/>
        <end position="260"/>
    </location>
</feature>
<feature type="domain" description="Extracellular mutant protein 11 C-terminal" evidence="2">
    <location>
        <begin position="474"/>
        <end position="606"/>
    </location>
</feature>
<evidence type="ECO:0000313" key="4">
    <source>
        <dbReference type="Proteomes" id="UP000008181"/>
    </source>
</evidence>
<sequence>MRLSMMPTTKKKLGSIGLFMRQADGTISGPGSSPRAGVVGLPATPAPVSQATTQHSQLPVPQLQPPPEIIAARQERKLPDTPATARSIPVPRAGRPGNAAASQPTASMSLPTQHYHPMQRTRTSASDTARETQRGHNAWEDSTVASMFGDSESRAASERLRVPQIGHGRHHSDAPQLQSQPRPHQAPQPAQPARTQARHDENLPFVIGENGILKVIPPPSTSKAPEAPAGSPPATNATPGGIFDDQSVKLSDDLYHEARQPFETPTRTSGLRRTKLAYRDNRDLKSNASSDRSGPNCSPESQSLNLSPERQAEAGNHIEKIRLQERLKRDRERQRERDRERERERERQREQEQERERERERELQHKRSTVFENLTPLELEDLDFDDTKAAVVSSSTGVDPEALKEALQRTPRASRPPQPQPQPQQQLFPPQNKLLSEVPAPLGRTGSRRLREPSQDAAPTTSTATSRKRRQSLDYNDAELHAMSYSELRSQAFDFDPQAAALQQSALPPAGGSIEERLEHYRGKGSLDQHEFFARLSVDEWDEAGDWFLARFGDVVRRLKQARRAKRLLVQRFEAEIAAREEAVRAKMEGIARTLEDLKQEGQSMMQGKDVDVEF</sequence>
<dbReference type="GO" id="GO:0001164">
    <property type="term" value="F:RNA polymerase I core promoter sequence-specific DNA binding"/>
    <property type="evidence" value="ECO:0007669"/>
    <property type="project" value="TreeGrafter"/>
</dbReference>
<feature type="compositionally biased region" description="Polar residues" evidence="1">
    <location>
        <begin position="47"/>
        <end position="56"/>
    </location>
</feature>
<evidence type="ECO:0000259" key="2">
    <source>
        <dbReference type="Pfam" id="PF15463"/>
    </source>
</evidence>
<feature type="compositionally biased region" description="Basic and acidic residues" evidence="1">
    <location>
        <begin position="128"/>
        <end position="139"/>
    </location>
</feature>
<dbReference type="AlphaFoldDB" id="G2RE64"/>
<organism evidence="3 4">
    <name type="scientific">Thermothielavioides terrestris (strain ATCC 38088 / NRRL 8126)</name>
    <name type="common">Thielavia terrestris</name>
    <dbReference type="NCBI Taxonomy" id="578455"/>
    <lineage>
        <taxon>Eukaryota</taxon>
        <taxon>Fungi</taxon>
        <taxon>Dikarya</taxon>
        <taxon>Ascomycota</taxon>
        <taxon>Pezizomycotina</taxon>
        <taxon>Sordariomycetes</taxon>
        <taxon>Sordariomycetidae</taxon>
        <taxon>Sordariales</taxon>
        <taxon>Chaetomiaceae</taxon>
        <taxon>Thermothielavioides</taxon>
        <taxon>Thermothielavioides terrestris</taxon>
    </lineage>
</organism>
<dbReference type="KEGG" id="ttt:THITE_2147627"/>
<accession>G2RE64</accession>
<dbReference type="InterPro" id="IPR053029">
    <property type="entry name" value="RNA_pol_I-specific_init_factor"/>
</dbReference>
<protein>
    <recommendedName>
        <fullName evidence="2">Extracellular mutant protein 11 C-terminal domain-containing protein</fullName>
    </recommendedName>
</protein>
<dbReference type="GO" id="GO:0017025">
    <property type="term" value="F:TBP-class protein binding"/>
    <property type="evidence" value="ECO:0007669"/>
    <property type="project" value="TreeGrafter"/>
</dbReference>
<dbReference type="GO" id="GO:0070860">
    <property type="term" value="C:RNA polymerase I core factor complex"/>
    <property type="evidence" value="ECO:0007669"/>
    <property type="project" value="TreeGrafter"/>
</dbReference>
<gene>
    <name evidence="3" type="ORF">THITE_2147627</name>
</gene>
<dbReference type="eggNOG" id="ENOG502STPQ">
    <property type="taxonomic scope" value="Eukaryota"/>
</dbReference>
<proteinExistence type="predicted"/>
<feature type="compositionally biased region" description="Polar residues" evidence="1">
    <location>
        <begin position="286"/>
        <end position="308"/>
    </location>
</feature>
<feature type="compositionally biased region" description="Basic and acidic residues" evidence="1">
    <location>
        <begin position="151"/>
        <end position="161"/>
    </location>
</feature>
<dbReference type="HOGENOM" id="CLU_022943_0_0_1"/>
<dbReference type="Pfam" id="PF15463">
    <property type="entry name" value="ECM11"/>
    <property type="match status" value="1"/>
</dbReference>
<dbReference type="OrthoDB" id="5346740at2759"/>
<dbReference type="EMBL" id="CP003013">
    <property type="protein sequence ID" value="AEO70893.1"/>
    <property type="molecule type" value="Genomic_DNA"/>
</dbReference>
<dbReference type="GO" id="GO:0042790">
    <property type="term" value="P:nucleolar large rRNA transcription by RNA polymerase I"/>
    <property type="evidence" value="ECO:0007669"/>
    <property type="project" value="TreeGrafter"/>
</dbReference>
<evidence type="ECO:0000313" key="3">
    <source>
        <dbReference type="EMBL" id="AEO70893.1"/>
    </source>
</evidence>
<name>G2RE64_THETT</name>
<feature type="compositionally biased region" description="Polar residues" evidence="1">
    <location>
        <begin position="100"/>
        <end position="112"/>
    </location>
</feature>
<feature type="compositionally biased region" description="Basic and acidic residues" evidence="1">
    <location>
        <begin position="310"/>
        <end position="365"/>
    </location>
</feature>
<dbReference type="InterPro" id="IPR029178">
    <property type="entry name" value="Ecm11_C"/>
</dbReference>
<dbReference type="GeneID" id="11519614"/>
<keyword evidence="4" id="KW-1185">Reference proteome</keyword>
<reference evidence="3 4" key="1">
    <citation type="journal article" date="2011" name="Nat. Biotechnol.">
        <title>Comparative genomic analysis of the thermophilic biomass-degrading fungi Myceliophthora thermophila and Thielavia terrestris.</title>
        <authorList>
            <person name="Berka R.M."/>
            <person name="Grigoriev I.V."/>
            <person name="Otillar R."/>
            <person name="Salamov A."/>
            <person name="Grimwood J."/>
            <person name="Reid I."/>
            <person name="Ishmael N."/>
            <person name="John T."/>
            <person name="Darmond C."/>
            <person name="Moisan M.-C."/>
            <person name="Henrissat B."/>
            <person name="Coutinho P.M."/>
            <person name="Lombard V."/>
            <person name="Natvig D.O."/>
            <person name="Lindquist E."/>
            <person name="Schmutz J."/>
            <person name="Lucas S."/>
            <person name="Harris P."/>
            <person name="Powlowski J."/>
            <person name="Bellemare A."/>
            <person name="Taylor D."/>
            <person name="Butler G."/>
            <person name="de Vries R.P."/>
            <person name="Allijn I.E."/>
            <person name="van den Brink J."/>
            <person name="Ushinsky S."/>
            <person name="Storms R."/>
            <person name="Powell A.J."/>
            <person name="Paulsen I.T."/>
            <person name="Elbourne L.D.H."/>
            <person name="Baker S.E."/>
            <person name="Magnuson J."/>
            <person name="LaBoissiere S."/>
            <person name="Clutterbuck A.J."/>
            <person name="Martinez D."/>
            <person name="Wogulis M."/>
            <person name="de Leon A.L."/>
            <person name="Rey M.W."/>
            <person name="Tsang A."/>
        </authorList>
    </citation>
    <scope>NUCLEOTIDE SEQUENCE [LARGE SCALE GENOMIC DNA]</scope>
    <source>
        <strain evidence="4">ATCC 38088 / NRRL 8126</strain>
    </source>
</reference>
<dbReference type="PANTHER" id="PTHR28244:SF3">
    <property type="entry name" value="EXTRACELLULAR MUTANT PROTEIN 11 C-TERMINAL DOMAIN-CONTAINING PROTEIN"/>
    <property type="match status" value="1"/>
</dbReference>
<dbReference type="PANTHER" id="PTHR28244">
    <property type="entry name" value="RNA POLYMERASE I-SPECIFIC TRANSCRIPTION INITIATION FACTOR RRN11"/>
    <property type="match status" value="1"/>
</dbReference>